<proteinExistence type="predicted"/>
<sequence length="66" mass="6809">MTATIDTALCAALHAAFGLDPPAAAPAPASPDRFPAILGRPPKPTLPTAFHRERLAIAGAVTLPRR</sequence>
<dbReference type="EMBL" id="JABFDB010000041">
    <property type="protein sequence ID" value="NYZ24523.1"/>
    <property type="molecule type" value="Genomic_DNA"/>
</dbReference>
<keyword evidence="2" id="KW-1185">Reference proteome</keyword>
<gene>
    <name evidence="1" type="ORF">HND93_32875</name>
</gene>
<evidence type="ECO:0008006" key="3">
    <source>
        <dbReference type="Google" id="ProtNLM"/>
    </source>
</evidence>
<organism evidence="1 2">
    <name type="scientific">Azospirillum oleiclasticum</name>
    <dbReference type="NCBI Taxonomy" id="2735135"/>
    <lineage>
        <taxon>Bacteria</taxon>
        <taxon>Pseudomonadati</taxon>
        <taxon>Pseudomonadota</taxon>
        <taxon>Alphaproteobacteria</taxon>
        <taxon>Rhodospirillales</taxon>
        <taxon>Azospirillaceae</taxon>
        <taxon>Azospirillum</taxon>
    </lineage>
</organism>
<comment type="caution">
    <text evidence="1">The sequence shown here is derived from an EMBL/GenBank/DDBJ whole genome shotgun (WGS) entry which is preliminary data.</text>
</comment>
<evidence type="ECO:0000313" key="2">
    <source>
        <dbReference type="Proteomes" id="UP000584642"/>
    </source>
</evidence>
<dbReference type="RefSeq" id="WP_180286301.1">
    <property type="nucleotide sequence ID" value="NZ_JABFDB010000041.1"/>
</dbReference>
<dbReference type="Proteomes" id="UP000584642">
    <property type="component" value="Unassembled WGS sequence"/>
</dbReference>
<protein>
    <recommendedName>
        <fullName evidence="3">Uracil-DNA glycosylase</fullName>
    </recommendedName>
</protein>
<accession>A0ABX2TJS8</accession>
<evidence type="ECO:0000313" key="1">
    <source>
        <dbReference type="EMBL" id="NYZ24523.1"/>
    </source>
</evidence>
<reference evidence="1 2" key="1">
    <citation type="submission" date="2020-05" db="EMBL/GenBank/DDBJ databases">
        <title>Azospirillum oleiclasticum sp. nov, a nitrogen-fixing and heavy crude oil-emulsifying bacterium isolated from the crude oil of Yumen Oilfield.</title>
        <authorList>
            <person name="Wu D."/>
            <person name="Cai M."/>
            <person name="Zhang X."/>
        </authorList>
    </citation>
    <scope>NUCLEOTIDE SEQUENCE [LARGE SCALE GENOMIC DNA]</scope>
    <source>
        <strain evidence="1 2">ROY-1-1-2</strain>
    </source>
</reference>
<name>A0ABX2TJS8_9PROT</name>